<dbReference type="InterPro" id="IPR012858">
    <property type="entry name" value="DC_STAMP-like"/>
</dbReference>
<feature type="transmembrane region" description="Helical" evidence="6">
    <location>
        <begin position="433"/>
        <end position="454"/>
    </location>
</feature>
<evidence type="ECO:0000313" key="9">
    <source>
        <dbReference type="Proteomes" id="UP000694845"/>
    </source>
</evidence>
<keyword evidence="3 6" id="KW-1133">Transmembrane helix</keyword>
<evidence type="ECO:0000256" key="3">
    <source>
        <dbReference type="ARBA" id="ARBA00022989"/>
    </source>
</evidence>
<dbReference type="RefSeq" id="XP_022088476.1">
    <property type="nucleotide sequence ID" value="XM_022232784.1"/>
</dbReference>
<keyword evidence="2 6" id="KW-0812">Transmembrane</keyword>
<feature type="domain" description="E3 ubiquitin-protein ligase DCST1-like C-terminal" evidence="8">
    <location>
        <begin position="629"/>
        <end position="670"/>
    </location>
</feature>
<name>A0A8B7Y9U9_ACAPL</name>
<feature type="transmembrane region" description="Helical" evidence="6">
    <location>
        <begin position="347"/>
        <end position="367"/>
    </location>
</feature>
<evidence type="ECO:0000256" key="4">
    <source>
        <dbReference type="ARBA" id="ARBA00023136"/>
    </source>
</evidence>
<dbReference type="OrthoDB" id="5985669at2759"/>
<evidence type="ECO:0000256" key="6">
    <source>
        <dbReference type="SAM" id="Phobius"/>
    </source>
</evidence>
<proteinExistence type="predicted"/>
<feature type="domain" description="Dendritic cell-specific transmembrane protein-like" evidence="7">
    <location>
        <begin position="383"/>
        <end position="573"/>
    </location>
</feature>
<evidence type="ECO:0000256" key="5">
    <source>
        <dbReference type="SAM" id="Coils"/>
    </source>
</evidence>
<feature type="transmembrane region" description="Helical" evidence="6">
    <location>
        <begin position="528"/>
        <end position="545"/>
    </location>
</feature>
<reference evidence="10" key="1">
    <citation type="submission" date="2025-08" db="UniProtKB">
        <authorList>
            <consortium name="RefSeq"/>
        </authorList>
    </citation>
    <scope>IDENTIFICATION</scope>
</reference>
<evidence type="ECO:0000259" key="7">
    <source>
        <dbReference type="Pfam" id="PF07782"/>
    </source>
</evidence>
<feature type="transmembrane region" description="Helical" evidence="6">
    <location>
        <begin position="373"/>
        <end position="392"/>
    </location>
</feature>
<dbReference type="OMA" id="EHEVRFN"/>
<feature type="transmembrane region" description="Helical" evidence="6">
    <location>
        <begin position="74"/>
        <end position="100"/>
    </location>
</feature>
<dbReference type="Pfam" id="PF07782">
    <property type="entry name" value="DC_STAMP"/>
    <property type="match status" value="1"/>
</dbReference>
<dbReference type="InterPro" id="IPR058842">
    <property type="entry name" value="DCST1_C"/>
</dbReference>
<dbReference type="AlphaFoldDB" id="A0A8B7Y9U9"/>
<dbReference type="Pfam" id="PF26037">
    <property type="entry name" value="zf-RING_DCST1_C"/>
    <property type="match status" value="1"/>
</dbReference>
<evidence type="ECO:0000313" key="10">
    <source>
        <dbReference type="RefSeq" id="XP_022088476.1"/>
    </source>
</evidence>
<dbReference type="PANTHER" id="PTHR21041">
    <property type="entry name" value="DENDRITIC CELL-SPECIFIC TRANSMEMBRANE PROTEIN"/>
    <property type="match status" value="1"/>
</dbReference>
<accession>A0A8B7Y9U9</accession>
<dbReference type="PANTHER" id="PTHR21041:SF17">
    <property type="entry name" value="E3 UBIQUITIN-PROTEIN LIGASE DCST1"/>
    <property type="match status" value="1"/>
</dbReference>
<sequence length="684" mass="79488">MSCLIEFFDYCVPDVKRAVKKICPCLYRIIWGETWEFVMVKTVLGFAFGGLLGAALYFFVINRITALPPDGREAFGAVITLVLAAGFALSLQLRCIMILVLPNFFGRHGRSLLASFAFVLLLSGPVNNIVRNSKESARAISCTSSLTFNHSRELFLLLHKPFTDAFQNVRGRSEEIEREAKNVQQEFLDFEDEVEGNDVGGGKKRKYSGTQSPETLEKAYNFRNAERCEYLFDKGMQTCKRELKKMEDECFNQKKGLFQKLFCLPLKFERMCNLVNLFRFICKQVPEAPSEFGEMYLTLRRGIHSFDTNFKVDLRWQMTKFPDILNGTSITEVRARMAYEMRVRKQWFEAITALAKIFLSFMFILVFKSASNYSSKYLTNVSFDNVYLTAYFRKIDARRRKQNKRTLLPQKKSESNDIIEAARWKLRREEKKSMVVGTVRLLMQVIVSVILVFFDSLFYNMLDLIRRHSHVDFTFKGEHALRIGVLGNGIIAKLFKKVLSAFDQHHAVNKLSSNKQCLPRPHQPDQQMIIMIFGVLGGIWLLLYFQAYGLRLRRVICAYFYPKKEKQRVLFLYNDLLKKRVGFLKYMRLKVRQLAREKKLADKIGTLRTLRTRCPRLCCWLALCKLGRRKCLVCEDYEGAGFQECPTEGCDFIYCKDCWKDVKMKCYACKVYASGSDDDFFSDD</sequence>
<evidence type="ECO:0000256" key="1">
    <source>
        <dbReference type="ARBA" id="ARBA00004141"/>
    </source>
</evidence>
<keyword evidence="9" id="KW-1185">Reference proteome</keyword>
<dbReference type="Proteomes" id="UP000694845">
    <property type="component" value="Unplaced"/>
</dbReference>
<comment type="subcellular location">
    <subcellularLocation>
        <location evidence="1">Membrane</location>
        <topology evidence="1">Multi-pass membrane protein</topology>
    </subcellularLocation>
</comment>
<keyword evidence="4 6" id="KW-0472">Membrane</keyword>
<dbReference type="GO" id="GO:0016020">
    <property type="term" value="C:membrane"/>
    <property type="evidence" value="ECO:0007669"/>
    <property type="project" value="UniProtKB-SubCell"/>
</dbReference>
<keyword evidence="5" id="KW-0175">Coiled coil</keyword>
<protein>
    <submittedName>
        <fullName evidence="10">DC-STAMP domain-containing protein 1-like</fullName>
    </submittedName>
</protein>
<evidence type="ECO:0000256" key="2">
    <source>
        <dbReference type="ARBA" id="ARBA00022692"/>
    </source>
</evidence>
<dbReference type="InterPro" id="IPR051856">
    <property type="entry name" value="CSR-E3_Ligase_Protein"/>
</dbReference>
<evidence type="ECO:0000259" key="8">
    <source>
        <dbReference type="Pfam" id="PF26037"/>
    </source>
</evidence>
<organism evidence="9 10">
    <name type="scientific">Acanthaster planci</name>
    <name type="common">Crown-of-thorns starfish</name>
    <dbReference type="NCBI Taxonomy" id="133434"/>
    <lineage>
        <taxon>Eukaryota</taxon>
        <taxon>Metazoa</taxon>
        <taxon>Echinodermata</taxon>
        <taxon>Eleutherozoa</taxon>
        <taxon>Asterozoa</taxon>
        <taxon>Asteroidea</taxon>
        <taxon>Valvatacea</taxon>
        <taxon>Valvatida</taxon>
        <taxon>Acanthasteridae</taxon>
        <taxon>Acanthaster</taxon>
    </lineage>
</organism>
<gene>
    <name evidence="10" type="primary">LOC110978091</name>
</gene>
<feature type="coiled-coil region" evidence="5">
    <location>
        <begin position="166"/>
        <end position="193"/>
    </location>
</feature>
<feature type="transmembrane region" description="Helical" evidence="6">
    <location>
        <begin position="112"/>
        <end position="130"/>
    </location>
</feature>
<feature type="transmembrane region" description="Helical" evidence="6">
    <location>
        <begin position="43"/>
        <end position="62"/>
    </location>
</feature>
<dbReference type="GeneID" id="110978091"/>
<dbReference type="KEGG" id="aplc:110978091"/>